<keyword evidence="1" id="KW-0812">Transmembrane</keyword>
<proteinExistence type="predicted"/>
<dbReference type="KEGG" id="tng:GSTEN00027772G001"/>
<comment type="caution">
    <text evidence="2">The sequence shown here is derived from an EMBL/GenBank/DDBJ whole genome shotgun (WGS) entry which is preliminary data.</text>
</comment>
<organism evidence="2">
    <name type="scientific">Tetraodon nigroviridis</name>
    <name type="common">Spotted green pufferfish</name>
    <name type="synonym">Chelonodon nigroviridis</name>
    <dbReference type="NCBI Taxonomy" id="99883"/>
    <lineage>
        <taxon>Eukaryota</taxon>
        <taxon>Metazoa</taxon>
        <taxon>Chordata</taxon>
        <taxon>Craniata</taxon>
        <taxon>Vertebrata</taxon>
        <taxon>Euteleostomi</taxon>
        <taxon>Actinopterygii</taxon>
        <taxon>Neopterygii</taxon>
        <taxon>Teleostei</taxon>
        <taxon>Neoteleostei</taxon>
        <taxon>Acanthomorphata</taxon>
        <taxon>Eupercaria</taxon>
        <taxon>Tetraodontiformes</taxon>
        <taxon>Tetradontoidea</taxon>
        <taxon>Tetraodontidae</taxon>
        <taxon>Tetraodon</taxon>
    </lineage>
</organism>
<gene>
    <name evidence="2" type="ORF">GSTENG00027772001</name>
</gene>
<dbReference type="OrthoDB" id="2390104at2759"/>
<name>Q4RWN5_TETNG</name>
<dbReference type="AlphaFoldDB" id="Q4RWN5"/>
<protein>
    <submittedName>
        <fullName evidence="2">(spotted green pufferfish) hypothetical protein</fullName>
    </submittedName>
</protein>
<accession>Q4RWN5</accession>
<keyword evidence="1" id="KW-0472">Membrane</keyword>
<feature type="transmembrane region" description="Helical" evidence="1">
    <location>
        <begin position="146"/>
        <end position="165"/>
    </location>
</feature>
<evidence type="ECO:0000256" key="1">
    <source>
        <dbReference type="SAM" id="Phobius"/>
    </source>
</evidence>
<reference evidence="2" key="2">
    <citation type="submission" date="2004-02" db="EMBL/GenBank/DDBJ databases">
        <authorList>
            <consortium name="Genoscope"/>
            <consortium name="Whitehead Institute Centre for Genome Research"/>
        </authorList>
    </citation>
    <scope>NUCLEOTIDE SEQUENCE</scope>
</reference>
<keyword evidence="1" id="KW-1133">Transmembrane helix</keyword>
<reference evidence="2" key="1">
    <citation type="journal article" date="2004" name="Nature">
        <title>Genome duplication in the teleost fish Tetraodon nigroviridis reveals the early vertebrate proto-karyotype.</title>
        <authorList>
            <person name="Jaillon O."/>
            <person name="Aury J.-M."/>
            <person name="Brunet F."/>
            <person name="Petit J.-L."/>
            <person name="Stange-Thomann N."/>
            <person name="Mauceli E."/>
            <person name="Bouneau L."/>
            <person name="Fischer C."/>
            <person name="Ozouf-Costaz C."/>
            <person name="Bernot A."/>
            <person name="Nicaud S."/>
            <person name="Jaffe D."/>
            <person name="Fisher S."/>
            <person name="Lutfalla G."/>
            <person name="Dossat C."/>
            <person name="Segurens B."/>
            <person name="Dasilva C."/>
            <person name="Salanoubat M."/>
            <person name="Levy M."/>
            <person name="Boudet N."/>
            <person name="Castellano S."/>
            <person name="Anthouard V."/>
            <person name="Jubin C."/>
            <person name="Castelli V."/>
            <person name="Katinka M."/>
            <person name="Vacherie B."/>
            <person name="Biemont C."/>
            <person name="Skalli Z."/>
            <person name="Cattolico L."/>
            <person name="Poulain J."/>
            <person name="De Berardinis V."/>
            <person name="Cruaud C."/>
            <person name="Duprat S."/>
            <person name="Brottier P."/>
            <person name="Coutanceau J.-P."/>
            <person name="Gouzy J."/>
            <person name="Parra G."/>
            <person name="Lardier G."/>
            <person name="Chapple C."/>
            <person name="McKernan K.J."/>
            <person name="McEwan P."/>
            <person name="Bosak S."/>
            <person name="Kellis M."/>
            <person name="Volff J.-N."/>
            <person name="Guigo R."/>
            <person name="Zody M.C."/>
            <person name="Mesirov J."/>
            <person name="Lindblad-Toh K."/>
            <person name="Birren B."/>
            <person name="Nusbaum C."/>
            <person name="Kahn D."/>
            <person name="Robinson-Rechavi M."/>
            <person name="Laudet V."/>
            <person name="Schachter V."/>
            <person name="Quetier F."/>
            <person name="Saurin W."/>
            <person name="Scarpelli C."/>
            <person name="Wincker P."/>
            <person name="Lander E.S."/>
            <person name="Weissenbach J."/>
            <person name="Roest Crollius H."/>
        </authorList>
    </citation>
    <scope>NUCLEOTIDE SEQUENCE [LARGE SCALE GENOMIC DNA]</scope>
</reference>
<sequence length="215" mass="22410">MDGEKQEDSRRAATASSFASAAVTTATVCPGSSAGTRAPSGSLGIVSPDRTAVQVLFDLAAGQVSLPASPVTAQLVGRTQNSISSGVSTTISQQAVLLGGRPDCNQAQMYLRTQMVKKTLEKSGAVGCSSTFPSWLEQFRFFSDDLFCFSCFYLYLLVLLCQLILTPAASVAPVQSDLPAVTSCSSASNASQVETQARQPLICRLACSGCYAALA</sequence>
<evidence type="ECO:0000313" key="2">
    <source>
        <dbReference type="EMBL" id="CAG07197.1"/>
    </source>
</evidence>
<dbReference type="EMBL" id="CAAE01014981">
    <property type="protein sequence ID" value="CAG07197.1"/>
    <property type="molecule type" value="Genomic_DNA"/>
</dbReference>